<keyword evidence="3" id="KW-1185">Reference proteome</keyword>
<name>T1J2S0_STRMM</name>
<reference evidence="2" key="2">
    <citation type="submission" date="2015-02" db="UniProtKB">
        <authorList>
            <consortium name="EnsemblMetazoa"/>
        </authorList>
    </citation>
    <scope>IDENTIFICATION</scope>
</reference>
<proteinExistence type="predicted"/>
<dbReference type="EMBL" id="JH431808">
    <property type="status" value="NOT_ANNOTATED_CDS"/>
    <property type="molecule type" value="Genomic_DNA"/>
</dbReference>
<organism evidence="2 3">
    <name type="scientific">Strigamia maritima</name>
    <name type="common">European centipede</name>
    <name type="synonym">Geophilus maritimus</name>
    <dbReference type="NCBI Taxonomy" id="126957"/>
    <lineage>
        <taxon>Eukaryota</taxon>
        <taxon>Metazoa</taxon>
        <taxon>Ecdysozoa</taxon>
        <taxon>Arthropoda</taxon>
        <taxon>Myriapoda</taxon>
        <taxon>Chilopoda</taxon>
        <taxon>Pleurostigmophora</taxon>
        <taxon>Geophilomorpha</taxon>
        <taxon>Linotaeniidae</taxon>
        <taxon>Strigamia</taxon>
    </lineage>
</organism>
<protein>
    <submittedName>
        <fullName evidence="2">Uncharacterized protein</fullName>
    </submittedName>
</protein>
<evidence type="ECO:0000313" key="2">
    <source>
        <dbReference type="EnsemblMetazoa" id="SMAR007868-PA"/>
    </source>
</evidence>
<evidence type="ECO:0000256" key="1">
    <source>
        <dbReference type="SAM" id="Phobius"/>
    </source>
</evidence>
<keyword evidence="1" id="KW-0812">Transmembrane</keyword>
<reference evidence="3" key="1">
    <citation type="submission" date="2011-05" db="EMBL/GenBank/DDBJ databases">
        <authorList>
            <person name="Richards S.R."/>
            <person name="Qu J."/>
            <person name="Jiang H."/>
            <person name="Jhangiani S.N."/>
            <person name="Agravi P."/>
            <person name="Goodspeed R."/>
            <person name="Gross S."/>
            <person name="Mandapat C."/>
            <person name="Jackson L."/>
            <person name="Mathew T."/>
            <person name="Pu L."/>
            <person name="Thornton R."/>
            <person name="Saada N."/>
            <person name="Wilczek-Boney K.B."/>
            <person name="Lee S."/>
            <person name="Kovar C."/>
            <person name="Wu Y."/>
            <person name="Scherer S.E."/>
            <person name="Worley K.C."/>
            <person name="Muzny D.M."/>
            <person name="Gibbs R."/>
        </authorList>
    </citation>
    <scope>NUCLEOTIDE SEQUENCE</scope>
    <source>
        <strain evidence="3">Brora</strain>
    </source>
</reference>
<feature type="transmembrane region" description="Helical" evidence="1">
    <location>
        <begin position="70"/>
        <end position="87"/>
    </location>
</feature>
<dbReference type="HOGENOM" id="CLU_2253422_0_0_1"/>
<keyword evidence="1" id="KW-1133">Transmembrane helix</keyword>
<accession>T1J2S0</accession>
<evidence type="ECO:0000313" key="3">
    <source>
        <dbReference type="Proteomes" id="UP000014500"/>
    </source>
</evidence>
<dbReference type="Proteomes" id="UP000014500">
    <property type="component" value="Unassembled WGS sequence"/>
</dbReference>
<dbReference type="EnsemblMetazoa" id="SMAR007868-RA">
    <property type="protein sequence ID" value="SMAR007868-PA"/>
    <property type="gene ID" value="SMAR007868"/>
</dbReference>
<sequence>MIINGIRGLATIDDLFRVHSEGNKEKLQNTKEELHLGIGLMVVAVKNTFKAQLALNSIFGLRQTNKLKKYLFLVYFVSKIGFFSNIYNRKIKRLWEIQFLIKLN</sequence>
<keyword evidence="1" id="KW-0472">Membrane</keyword>
<dbReference type="AlphaFoldDB" id="T1J2S0"/>